<feature type="domain" description="DUF234" evidence="2">
    <location>
        <begin position="299"/>
        <end position="396"/>
    </location>
</feature>
<dbReference type="PANTHER" id="PTHR34704:SF1">
    <property type="entry name" value="ATPASE"/>
    <property type="match status" value="1"/>
</dbReference>
<dbReference type="HOGENOM" id="CLU_041137_3_0_2"/>
<gene>
    <name evidence="3" type="ORF">GAH_01421</name>
</gene>
<dbReference type="SUPFAM" id="SSF52980">
    <property type="entry name" value="Restriction endonuclease-like"/>
    <property type="match status" value="1"/>
</dbReference>
<dbReference type="InterPro" id="IPR011335">
    <property type="entry name" value="Restrct_endonuc-II-like"/>
</dbReference>
<dbReference type="InParanoid" id="A0A0F7IF03"/>
<dbReference type="AlphaFoldDB" id="A0A0F7IF03"/>
<evidence type="ECO:0000313" key="4">
    <source>
        <dbReference type="Proteomes" id="UP000034723"/>
    </source>
</evidence>
<dbReference type="InterPro" id="IPR036388">
    <property type="entry name" value="WH-like_DNA-bd_sf"/>
</dbReference>
<feature type="domain" description="ATPase" evidence="1">
    <location>
        <begin position="3"/>
        <end position="194"/>
    </location>
</feature>
<dbReference type="STRING" id="113653.GAH_01421"/>
<keyword evidence="4" id="KW-1185">Reference proteome</keyword>
<evidence type="ECO:0000313" key="3">
    <source>
        <dbReference type="EMBL" id="AKG91285.1"/>
    </source>
</evidence>
<dbReference type="GeneID" id="24803991"/>
<dbReference type="Pfam" id="PF01637">
    <property type="entry name" value="ATPase_2"/>
    <property type="match status" value="1"/>
</dbReference>
<dbReference type="GO" id="GO:0005524">
    <property type="term" value="F:ATP binding"/>
    <property type="evidence" value="ECO:0007669"/>
    <property type="project" value="InterPro"/>
</dbReference>
<dbReference type="InterPro" id="IPR004256">
    <property type="entry name" value="DUF234"/>
</dbReference>
<dbReference type="KEGG" id="gah:GAH_01421"/>
<dbReference type="SUPFAM" id="SSF52540">
    <property type="entry name" value="P-loop containing nucleoside triphosphate hydrolases"/>
    <property type="match status" value="1"/>
</dbReference>
<sequence length="440" mass="51956">MKFVDRMDELKTIRERLDSNSFELIIVYGKRRIGKTRLVLEAVKDKEHIYYLAVEGDNLRHFKRVASKVVPSISYSQEDWEAYFNFLKDKIIVIDEFPNLIKEDPKIVSLLQRIVDLILSGTNTKLIILGSSISMMSDKVLSYKSPLYGRRTASLKLKPLNFFHLREFFPRVQWEELVEIYGFADGIPYYLEKVSPPFWKWLERELKKPDTFLKDELDFLMKYEFTDSTTYKRILEAIALGRNTPKEIRESIGAKHSDITQYLKNLIDTEFIVKKIPVTENERSRKGRYFIGDNFVTFWFRYIYPNLSSIEEGIFDIEEIKEDYTGYLGTIFEDVARQFLIELNKRGMLPLRFSKIGGWWHKGDEIDLVALDMRERKALLVEVKWKDLGKKEIHRILENLRDKTELIGLDGYEIYHGVVARKTSYKNGLVWDLRDFSLVA</sequence>
<dbReference type="PATRIC" id="fig|113653.22.peg.1403"/>
<proteinExistence type="predicted"/>
<dbReference type="Gene3D" id="3.40.50.300">
    <property type="entry name" value="P-loop containing nucleotide triphosphate hydrolases"/>
    <property type="match status" value="1"/>
</dbReference>
<name>A0A0F7IF03_9EURY</name>
<evidence type="ECO:0000259" key="1">
    <source>
        <dbReference type="Pfam" id="PF01637"/>
    </source>
</evidence>
<dbReference type="InterPro" id="IPR027417">
    <property type="entry name" value="P-loop_NTPase"/>
</dbReference>
<protein>
    <submittedName>
        <fullName evidence="3">Putative ATPase (AAA+ superfamily)</fullName>
    </submittedName>
</protein>
<dbReference type="Gene3D" id="1.10.10.10">
    <property type="entry name" value="Winged helix-like DNA-binding domain superfamily/Winged helix DNA-binding domain"/>
    <property type="match status" value="1"/>
</dbReference>
<dbReference type="InterPro" id="IPR036390">
    <property type="entry name" value="WH_DNA-bd_sf"/>
</dbReference>
<dbReference type="SUPFAM" id="SSF46785">
    <property type="entry name" value="Winged helix' DNA-binding domain"/>
    <property type="match status" value="1"/>
</dbReference>
<accession>A0A0F7IF03</accession>
<evidence type="ECO:0000259" key="2">
    <source>
        <dbReference type="Pfam" id="PF03008"/>
    </source>
</evidence>
<dbReference type="Pfam" id="PF03008">
    <property type="entry name" value="DUF234"/>
    <property type="match status" value="1"/>
</dbReference>
<dbReference type="RefSeq" id="WP_048095632.1">
    <property type="nucleotide sequence ID" value="NZ_CP011267.1"/>
</dbReference>
<organism evidence="3 4">
    <name type="scientific">Geoglobus ahangari</name>
    <dbReference type="NCBI Taxonomy" id="113653"/>
    <lineage>
        <taxon>Archaea</taxon>
        <taxon>Methanobacteriati</taxon>
        <taxon>Methanobacteriota</taxon>
        <taxon>Archaeoglobi</taxon>
        <taxon>Archaeoglobales</taxon>
        <taxon>Archaeoglobaceae</taxon>
        <taxon>Geoglobus</taxon>
    </lineage>
</organism>
<dbReference type="InterPro" id="IPR011579">
    <property type="entry name" value="ATPase_dom"/>
</dbReference>
<reference evidence="3 4" key="1">
    <citation type="submission" date="2015-04" db="EMBL/GenBank/DDBJ databases">
        <title>The complete genome sequence of the hyperthermophilic, obligate iron-reducing archaeon Geoglobus ahangari strain 234T.</title>
        <authorList>
            <person name="Manzella M.P."/>
            <person name="Holmes D.E."/>
            <person name="Rocheleau J.M."/>
            <person name="Chung A."/>
            <person name="Reguera G."/>
            <person name="Kashefi K."/>
        </authorList>
    </citation>
    <scope>NUCLEOTIDE SEQUENCE [LARGE SCALE GENOMIC DNA]</scope>
    <source>
        <strain evidence="3 4">234</strain>
    </source>
</reference>
<dbReference type="EMBL" id="CP011267">
    <property type="protein sequence ID" value="AKG91285.1"/>
    <property type="molecule type" value="Genomic_DNA"/>
</dbReference>
<dbReference type="Proteomes" id="UP000034723">
    <property type="component" value="Chromosome"/>
</dbReference>
<dbReference type="PANTHER" id="PTHR34704">
    <property type="entry name" value="ATPASE"/>
    <property type="match status" value="1"/>
</dbReference>